<dbReference type="InterPro" id="IPR006076">
    <property type="entry name" value="FAD-dep_OxRdtase"/>
</dbReference>
<dbReference type="Pfam" id="PF01266">
    <property type="entry name" value="DAO"/>
    <property type="match status" value="1"/>
</dbReference>
<dbReference type="Gene3D" id="3.30.9.10">
    <property type="entry name" value="D-Amino Acid Oxidase, subunit A, domain 2"/>
    <property type="match status" value="1"/>
</dbReference>
<sequence>MTTGRQHDLIVVGGGLIGSAIAWGAARTGADVALLDEGDVAHRAARGNFGLVWLQGKGVGAPAYMHWSLRAGHLWRDFAQALVDETGIDIGWSQPGGLQFCFSETELDARRRVAAATRADGGDIEIEILDRAALLERVPEIGPQVVGASYSLLDSHVSPLYLLRALQQGLQTRGGTYFPAARVSALRAEPGGFAADTARGVVRGRRIVIAAGLGAAALAPQLGLSMPVRPERGQIIVTERVKPFFSYVGSGVRQTAEGSFLIGSSHEEAGFSEETDVTTAGTLCAAAVRAFPQIADVNVVRQWSSLRVMTPDGKPIYEESQRHPGAFAATCHSGVTLCSAHAFVLGPAIATGALPDAVASFRSDRFDVQAH</sequence>
<protein>
    <submittedName>
        <fullName evidence="3">Hydrogen cyanide synthase subunit HcnC</fullName>
        <ecNumber evidence="3">1.4.99.5</ecNumber>
    </submittedName>
</protein>
<proteinExistence type="predicted"/>
<dbReference type="GO" id="GO:0050622">
    <property type="term" value="F:glycine dehydrogenase (cyanide-forming) activity"/>
    <property type="evidence" value="ECO:0007669"/>
    <property type="project" value="UniProtKB-EC"/>
</dbReference>
<dbReference type="SUPFAM" id="SSF51905">
    <property type="entry name" value="FAD/NAD(P)-binding domain"/>
    <property type="match status" value="1"/>
</dbReference>
<evidence type="ECO:0000256" key="1">
    <source>
        <dbReference type="ARBA" id="ARBA00023002"/>
    </source>
</evidence>
<reference evidence="3 4" key="1">
    <citation type="submission" date="2019-12" db="EMBL/GenBank/DDBJ databases">
        <authorList>
            <person name="Reyes-Prieto M."/>
        </authorList>
    </citation>
    <scope>NUCLEOTIDE SEQUENCE [LARGE SCALE GENOMIC DNA]</scope>
    <source>
        <strain evidence="3">HF14-78462</strain>
    </source>
</reference>
<evidence type="ECO:0000259" key="2">
    <source>
        <dbReference type="Pfam" id="PF01266"/>
    </source>
</evidence>
<gene>
    <name evidence="3" type="primary">hcnC_2</name>
    <name evidence="3" type="ORF">STARVERO_03403</name>
</gene>
<dbReference type="EC" id="1.4.99.5" evidence="3"/>
<name>A0A5S9PQZ5_9HYPH</name>
<dbReference type="SUPFAM" id="SSF54373">
    <property type="entry name" value="FAD-linked reductases, C-terminal domain"/>
    <property type="match status" value="1"/>
</dbReference>
<dbReference type="Gene3D" id="3.50.50.60">
    <property type="entry name" value="FAD/NAD(P)-binding domain"/>
    <property type="match status" value="1"/>
</dbReference>
<feature type="domain" description="FAD dependent oxidoreductase" evidence="2">
    <location>
        <begin position="8"/>
        <end position="342"/>
    </location>
</feature>
<evidence type="ECO:0000313" key="4">
    <source>
        <dbReference type="Proteomes" id="UP000433050"/>
    </source>
</evidence>
<dbReference type="RefSeq" id="WP_159600254.1">
    <property type="nucleotide sequence ID" value="NZ_CACSAS010000001.1"/>
</dbReference>
<accession>A0A5S9PQZ5</accession>
<dbReference type="InterPro" id="IPR036188">
    <property type="entry name" value="FAD/NAD-bd_sf"/>
</dbReference>
<keyword evidence="4" id="KW-1185">Reference proteome</keyword>
<keyword evidence="1 3" id="KW-0560">Oxidoreductase</keyword>
<dbReference type="EMBL" id="CACSAS010000001">
    <property type="protein sequence ID" value="CAA0107053.1"/>
    <property type="molecule type" value="Genomic_DNA"/>
</dbReference>
<dbReference type="PANTHER" id="PTHR13847:SF287">
    <property type="entry name" value="FAD-DEPENDENT OXIDOREDUCTASE DOMAIN-CONTAINING PROTEIN 1"/>
    <property type="match status" value="1"/>
</dbReference>
<dbReference type="GO" id="GO:0005737">
    <property type="term" value="C:cytoplasm"/>
    <property type="evidence" value="ECO:0007669"/>
    <property type="project" value="TreeGrafter"/>
</dbReference>
<evidence type="ECO:0000313" key="3">
    <source>
        <dbReference type="EMBL" id="CAA0107053.1"/>
    </source>
</evidence>
<dbReference type="AlphaFoldDB" id="A0A5S9PQZ5"/>
<dbReference type="PANTHER" id="PTHR13847">
    <property type="entry name" value="SARCOSINE DEHYDROGENASE-RELATED"/>
    <property type="match status" value="1"/>
</dbReference>
<organism evidence="3 4">
    <name type="scientific">Starkeya nomas</name>
    <dbReference type="NCBI Taxonomy" id="2666134"/>
    <lineage>
        <taxon>Bacteria</taxon>
        <taxon>Pseudomonadati</taxon>
        <taxon>Pseudomonadota</taxon>
        <taxon>Alphaproteobacteria</taxon>
        <taxon>Hyphomicrobiales</taxon>
        <taxon>Xanthobacteraceae</taxon>
        <taxon>Starkeya</taxon>
    </lineage>
</organism>
<dbReference type="Proteomes" id="UP000433050">
    <property type="component" value="Unassembled WGS sequence"/>
</dbReference>